<proteinExistence type="predicted"/>
<dbReference type="Pfam" id="PF13100">
    <property type="entry name" value="OstA_2"/>
    <property type="match status" value="1"/>
</dbReference>
<gene>
    <name evidence="6" type="ORF">SAMN06296241_2873</name>
</gene>
<dbReference type="AlphaFoldDB" id="A0A285X7N3"/>
<dbReference type="GO" id="GO:0017089">
    <property type="term" value="F:glycolipid transfer activity"/>
    <property type="evidence" value="ECO:0007669"/>
    <property type="project" value="TreeGrafter"/>
</dbReference>
<feature type="domain" description="Organic solvent tolerance-like N-terminal" evidence="4">
    <location>
        <begin position="241"/>
        <end position="369"/>
    </location>
</feature>
<dbReference type="RefSeq" id="WP_097057061.1">
    <property type="nucleotide sequence ID" value="NZ_OCMF01000004.1"/>
</dbReference>
<organism evidence="6 7">
    <name type="scientific">Salinimicrobium sediminis</name>
    <dbReference type="NCBI Taxonomy" id="1343891"/>
    <lineage>
        <taxon>Bacteria</taxon>
        <taxon>Pseudomonadati</taxon>
        <taxon>Bacteroidota</taxon>
        <taxon>Flavobacteriia</taxon>
        <taxon>Flavobacteriales</taxon>
        <taxon>Flavobacteriaceae</taxon>
        <taxon>Salinimicrobium</taxon>
    </lineage>
</organism>
<sequence length="615" mass="70424">MKNTRSYHTFLLLLLCGFTVFAQQGRQIEYDSDRTIVNEERYPGAFILSKVDNQVVFTHEGIKVWCDQAILYDEENFFKAYGNVRMEQGDTITMTSQYAEYNGDTQFAFASGKVFMRNPQSSLQTDTLFFDRNKQQAYYRSGGTIRDTASVLKSRIGRYYLEQEKYSFASEVVITNPDYVLQSTQLDFYSENGHAYMYGPSTITSEASTIYCERGFYDTRGDTGYFVKNSRIDYENRILEGDSLYFNRNTNFASGTNNIKVTDTVNKSVIRGHYAEVFRDKDSVFITRRAVAVALQEKDSVYIHSDTLMVTGKPEDRVIRGFYDVRLFKSNMSGKSDSIHVRERTGLTQMLGNPVVWSENNQLTGDTIHLISNVETEEMDSLKVFDNAFMIQQDSLGGYNQLKGKEMYGKFRENELKQVDLVKNTETLYYMRDDSGQLIGINKTLSSSISIFFEDRKVEMIDYIQNVEGTIYPEEDLPPNARELLGFNWRGEEKLNSIEDLFAGEEEYELTPIRGIPLPEEEEGFFENGESDEHLLNEKSRLRLEDLQERAGDTIPGLQENTVRDSIAQPEPLIGPELLESLPANDTIQPGNNEPRPETRGDTVSPAVIPQQKKK</sequence>
<dbReference type="Pfam" id="PF03968">
    <property type="entry name" value="LptD_N"/>
    <property type="match status" value="1"/>
</dbReference>
<feature type="region of interest" description="Disordered" evidence="2">
    <location>
        <begin position="559"/>
        <end position="615"/>
    </location>
</feature>
<dbReference type="Proteomes" id="UP000219193">
    <property type="component" value="Unassembled WGS sequence"/>
</dbReference>
<dbReference type="GO" id="GO:0009279">
    <property type="term" value="C:cell outer membrane"/>
    <property type="evidence" value="ECO:0007669"/>
    <property type="project" value="TreeGrafter"/>
</dbReference>
<keyword evidence="7" id="KW-1185">Reference proteome</keyword>
<dbReference type="OrthoDB" id="9805931at2"/>
<evidence type="ECO:0000256" key="3">
    <source>
        <dbReference type="SAM" id="SignalP"/>
    </source>
</evidence>
<evidence type="ECO:0000256" key="2">
    <source>
        <dbReference type="SAM" id="MobiDB-lite"/>
    </source>
</evidence>
<accession>A0A285X7N3</accession>
<dbReference type="GO" id="GO:0030288">
    <property type="term" value="C:outer membrane-bounded periplasmic space"/>
    <property type="evidence" value="ECO:0007669"/>
    <property type="project" value="TreeGrafter"/>
</dbReference>
<dbReference type="Gene3D" id="2.60.450.10">
    <property type="entry name" value="Lipopolysaccharide (LPS) transport protein A like domain"/>
    <property type="match status" value="3"/>
</dbReference>
<dbReference type="EMBL" id="OCMF01000004">
    <property type="protein sequence ID" value="SOC81298.1"/>
    <property type="molecule type" value="Genomic_DNA"/>
</dbReference>
<evidence type="ECO:0000313" key="7">
    <source>
        <dbReference type="Proteomes" id="UP000219193"/>
    </source>
</evidence>
<evidence type="ECO:0000256" key="1">
    <source>
        <dbReference type="ARBA" id="ARBA00022729"/>
    </source>
</evidence>
<dbReference type="PANTHER" id="PTHR36504:SF1">
    <property type="entry name" value="LIPOPOLYSACCHARIDE EXPORT SYSTEM PROTEIN LPTA"/>
    <property type="match status" value="1"/>
</dbReference>
<dbReference type="InterPro" id="IPR052037">
    <property type="entry name" value="LPS_export_LptA"/>
</dbReference>
<evidence type="ECO:0000259" key="5">
    <source>
        <dbReference type="Pfam" id="PF13100"/>
    </source>
</evidence>
<feature type="signal peptide" evidence="3">
    <location>
        <begin position="1"/>
        <end position="22"/>
    </location>
</feature>
<evidence type="ECO:0000313" key="6">
    <source>
        <dbReference type="EMBL" id="SOC81298.1"/>
    </source>
</evidence>
<name>A0A285X7N3_9FLAO</name>
<feature type="chain" id="PRO_5012583427" evidence="3">
    <location>
        <begin position="23"/>
        <end position="615"/>
    </location>
</feature>
<reference evidence="7" key="1">
    <citation type="submission" date="2017-09" db="EMBL/GenBank/DDBJ databases">
        <authorList>
            <person name="Varghese N."/>
            <person name="Submissions S."/>
        </authorList>
    </citation>
    <scope>NUCLEOTIDE SEQUENCE [LARGE SCALE GENOMIC DNA]</scope>
    <source>
        <strain evidence="7">CGMCC 1.12641</strain>
    </source>
</reference>
<dbReference type="InterPro" id="IPR005653">
    <property type="entry name" value="OstA-like_N"/>
</dbReference>
<feature type="domain" description="Organic solvent tolerance-like N-terminal" evidence="5">
    <location>
        <begin position="50"/>
        <end position="183"/>
    </location>
</feature>
<dbReference type="GO" id="GO:0015920">
    <property type="term" value="P:lipopolysaccharide transport"/>
    <property type="evidence" value="ECO:0007669"/>
    <property type="project" value="TreeGrafter"/>
</dbReference>
<dbReference type="PANTHER" id="PTHR36504">
    <property type="entry name" value="LIPOPOLYSACCHARIDE EXPORT SYSTEM PROTEIN LPTA"/>
    <property type="match status" value="1"/>
</dbReference>
<protein>
    <submittedName>
        <fullName evidence="6">OstA-like protein</fullName>
    </submittedName>
</protein>
<evidence type="ECO:0000259" key="4">
    <source>
        <dbReference type="Pfam" id="PF03968"/>
    </source>
</evidence>
<keyword evidence="1 3" id="KW-0732">Signal</keyword>